<sequence length="334" mass="37779">MSIVGKNIILRQINGDYIGITIQNADGTGKANEIDNLGVKYYNSQAGNYLIFSTTDSNIKQPYMGKLISYNVATGEKKILSEVSFPVETQRSSNIIAVDSHVYFIKNHSLIIYDLTTNNPSIYSSTVKISDIDSLVGCDKESKQLFYLNENNELYATDLKSTYKIKELVIDNKNIELSKLKWFKYYNGKFCCSSECVNSKLNQEYGIVNLAQGVVAFNYDSKKRSLIGQEEMVYQNTPIFDFQVSDNYIYYSDSTKHLNRVSNKGAVSNPPTLTIDNFADYMYIVSVNDNSISYIKDQKGLFMAVDLDKLKNNEAPNIIQLGSNVINSIYMEIH</sequence>
<dbReference type="EMBL" id="BOPZ01000021">
    <property type="protein sequence ID" value="GIM29723.1"/>
    <property type="molecule type" value="Genomic_DNA"/>
</dbReference>
<evidence type="ECO:0000313" key="2">
    <source>
        <dbReference type="Proteomes" id="UP000679179"/>
    </source>
</evidence>
<evidence type="ECO:0000313" key="1">
    <source>
        <dbReference type="EMBL" id="GIM29723.1"/>
    </source>
</evidence>
<protein>
    <submittedName>
        <fullName evidence="1">Uncharacterized protein</fullName>
    </submittedName>
</protein>
<keyword evidence="2" id="KW-1185">Reference proteome</keyword>
<gene>
    <name evidence="1" type="ORF">CPJCM30710_23890</name>
</gene>
<proteinExistence type="predicted"/>
<dbReference type="AlphaFoldDB" id="A0A919S347"/>
<organism evidence="1 2">
    <name type="scientific">Clostridium polyendosporum</name>
    <dbReference type="NCBI Taxonomy" id="69208"/>
    <lineage>
        <taxon>Bacteria</taxon>
        <taxon>Bacillati</taxon>
        <taxon>Bacillota</taxon>
        <taxon>Clostridia</taxon>
        <taxon>Eubacteriales</taxon>
        <taxon>Clostridiaceae</taxon>
        <taxon>Clostridium</taxon>
    </lineage>
</organism>
<dbReference type="Proteomes" id="UP000679179">
    <property type="component" value="Unassembled WGS sequence"/>
</dbReference>
<dbReference type="SUPFAM" id="SSF50969">
    <property type="entry name" value="YVTN repeat-like/Quinoprotein amine dehydrogenase"/>
    <property type="match status" value="1"/>
</dbReference>
<name>A0A919S347_9CLOT</name>
<dbReference type="InterPro" id="IPR011044">
    <property type="entry name" value="Quino_amine_DH_bsu"/>
</dbReference>
<dbReference type="RefSeq" id="WP_212904410.1">
    <property type="nucleotide sequence ID" value="NZ_BOPZ01000021.1"/>
</dbReference>
<reference evidence="1" key="1">
    <citation type="submission" date="2021-03" db="EMBL/GenBank/DDBJ databases">
        <title>Taxonomic study of Clostridium polyendosporum from meadow-gley soil under rice.</title>
        <authorList>
            <person name="Kobayashi H."/>
            <person name="Tanizawa Y."/>
            <person name="Yagura M."/>
        </authorList>
    </citation>
    <scope>NUCLEOTIDE SEQUENCE</scope>
    <source>
        <strain evidence="1">JCM 30710</strain>
    </source>
</reference>
<comment type="caution">
    <text evidence="1">The sequence shown here is derived from an EMBL/GenBank/DDBJ whole genome shotgun (WGS) entry which is preliminary data.</text>
</comment>
<accession>A0A919S347</accession>